<evidence type="ECO:0000313" key="1">
    <source>
        <dbReference type="EMBL" id="MBB4942456.1"/>
    </source>
</evidence>
<protein>
    <submittedName>
        <fullName evidence="1">Uncharacterized protein</fullName>
    </submittedName>
</protein>
<name>A0A7W7S224_9ACTN</name>
<accession>A0A7W7S224</accession>
<dbReference type="Proteomes" id="UP000534286">
    <property type="component" value="Unassembled WGS sequence"/>
</dbReference>
<proteinExistence type="predicted"/>
<sequence length="103" mass="10405">MRARHTPVSSQDCPTRGDVSTVGGDVLDVLVALRDVLRDVLNGRDVRGGQAGHALLPPGDRVAGRRGVAGVDGHGATSSVDELGGELGQALGTTAAPRTATGR</sequence>
<organism evidence="1 2">
    <name type="scientific">Streptosporangium album</name>
    <dbReference type="NCBI Taxonomy" id="47479"/>
    <lineage>
        <taxon>Bacteria</taxon>
        <taxon>Bacillati</taxon>
        <taxon>Actinomycetota</taxon>
        <taxon>Actinomycetes</taxon>
        <taxon>Streptosporangiales</taxon>
        <taxon>Streptosporangiaceae</taxon>
        <taxon>Streptosporangium</taxon>
    </lineage>
</organism>
<dbReference type="EMBL" id="JACHJU010000003">
    <property type="protein sequence ID" value="MBB4942456.1"/>
    <property type="molecule type" value="Genomic_DNA"/>
</dbReference>
<dbReference type="RefSeq" id="WP_184758415.1">
    <property type="nucleotide sequence ID" value="NZ_BAABEK010000012.1"/>
</dbReference>
<reference evidence="1 2" key="1">
    <citation type="submission" date="2020-08" db="EMBL/GenBank/DDBJ databases">
        <title>Sequencing the genomes of 1000 actinobacteria strains.</title>
        <authorList>
            <person name="Klenk H.-P."/>
        </authorList>
    </citation>
    <scope>NUCLEOTIDE SEQUENCE [LARGE SCALE GENOMIC DNA]</scope>
    <source>
        <strain evidence="1 2">DSM 43023</strain>
    </source>
</reference>
<evidence type="ECO:0000313" key="2">
    <source>
        <dbReference type="Proteomes" id="UP000534286"/>
    </source>
</evidence>
<dbReference type="AlphaFoldDB" id="A0A7W7S224"/>
<comment type="caution">
    <text evidence="1">The sequence shown here is derived from an EMBL/GenBank/DDBJ whole genome shotgun (WGS) entry which is preliminary data.</text>
</comment>
<keyword evidence="2" id="KW-1185">Reference proteome</keyword>
<gene>
    <name evidence="1" type="ORF">FHR32_006842</name>
</gene>